<evidence type="ECO:0000259" key="3">
    <source>
        <dbReference type="PROSITE" id="PS01124"/>
    </source>
</evidence>
<keyword evidence="2" id="KW-0804">Transcription</keyword>
<dbReference type="Gene3D" id="1.10.10.60">
    <property type="entry name" value="Homeodomain-like"/>
    <property type="match status" value="1"/>
</dbReference>
<dbReference type="GO" id="GO:0003700">
    <property type="term" value="F:DNA-binding transcription factor activity"/>
    <property type="evidence" value="ECO:0007669"/>
    <property type="project" value="InterPro"/>
</dbReference>
<dbReference type="InterPro" id="IPR053142">
    <property type="entry name" value="PchR_regulatory_protein"/>
</dbReference>
<name>A0AAW6Q9U1_9PAST</name>
<dbReference type="GO" id="GO:0043565">
    <property type="term" value="F:sequence-specific DNA binding"/>
    <property type="evidence" value="ECO:0007669"/>
    <property type="project" value="InterPro"/>
</dbReference>
<sequence>MKKTGVFKIENPQANLNGEITIHYFRNGLMTKYADLTAGQSDLSDEGIFAPGIRLIITLQGRTELQFGEQVVKLNAQKRPVAALLSVTKPTWGIKRFTLGEKQRELVIFIEPEWVDNSGFNQLIDFSYFSLLQQAHLQFSLLFTNKRILALVESLIRVEPGSVLLQHLRKESNCLALMVELLSQLPSFKPVADLSPEQQRIEQLTQMLLSGEMDNQTLGQIAKTMHTNVTTLQTHFKRIHGTSIMNYLRQIKLERSYKALLRGVSVNRAAEMAGYTNPDNFTTAFRRYFKIVPSKVKKESSLLFIG</sequence>
<keyword evidence="1" id="KW-0805">Transcription regulation</keyword>
<proteinExistence type="predicted"/>
<accession>A0AAW6Q9U1</accession>
<dbReference type="Pfam" id="PF12833">
    <property type="entry name" value="HTH_18"/>
    <property type="match status" value="1"/>
</dbReference>
<evidence type="ECO:0000313" key="5">
    <source>
        <dbReference type="EMBL" id="MDG2949496.1"/>
    </source>
</evidence>
<reference evidence="5 7" key="1">
    <citation type="submission" date="2023-03" db="EMBL/GenBank/DDBJ databases">
        <title>Classification of Bisgaard taxon 6 and taxon 10 as Exercitatus varius gen. nov., spec. nov.</title>
        <authorList>
            <person name="Christensen H."/>
        </authorList>
    </citation>
    <scope>NUCLEOTIDE SEQUENCE</scope>
    <source>
        <strain evidence="4 7">23350_01</strain>
        <strain evidence="5">86116</strain>
    </source>
</reference>
<dbReference type="PROSITE" id="PS01124">
    <property type="entry name" value="HTH_ARAC_FAMILY_2"/>
    <property type="match status" value="1"/>
</dbReference>
<dbReference type="PANTHER" id="PTHR47893">
    <property type="entry name" value="REGULATORY PROTEIN PCHR"/>
    <property type="match status" value="1"/>
</dbReference>
<dbReference type="AlphaFoldDB" id="A0AAW6Q9U1"/>
<dbReference type="InterPro" id="IPR009057">
    <property type="entry name" value="Homeodomain-like_sf"/>
</dbReference>
<keyword evidence="7" id="KW-1185">Reference proteome</keyword>
<dbReference type="RefSeq" id="WP_317476730.1">
    <property type="nucleotide sequence ID" value="NZ_JARQTW010000007.1"/>
</dbReference>
<dbReference type="SMART" id="SM00342">
    <property type="entry name" value="HTH_ARAC"/>
    <property type="match status" value="1"/>
</dbReference>
<evidence type="ECO:0000256" key="1">
    <source>
        <dbReference type="ARBA" id="ARBA00023015"/>
    </source>
</evidence>
<evidence type="ECO:0000313" key="4">
    <source>
        <dbReference type="EMBL" id="MDG2945797.1"/>
    </source>
</evidence>
<gene>
    <name evidence="5" type="ORF">P7M15_02990</name>
    <name evidence="4" type="ORF">P7M32_05065</name>
</gene>
<protein>
    <submittedName>
        <fullName evidence="5">AraC family transcriptional regulator</fullName>
    </submittedName>
</protein>
<evidence type="ECO:0000256" key="2">
    <source>
        <dbReference type="ARBA" id="ARBA00023163"/>
    </source>
</evidence>
<evidence type="ECO:0000313" key="7">
    <source>
        <dbReference type="Proteomes" id="UP001216057"/>
    </source>
</evidence>
<dbReference type="EMBL" id="JARQTX010000006">
    <property type="protein sequence ID" value="MDG2945797.1"/>
    <property type="molecule type" value="Genomic_DNA"/>
</dbReference>
<dbReference type="SUPFAM" id="SSF46689">
    <property type="entry name" value="Homeodomain-like"/>
    <property type="match status" value="2"/>
</dbReference>
<dbReference type="EMBL" id="JARQTW010000007">
    <property type="protein sequence ID" value="MDG2949496.1"/>
    <property type="molecule type" value="Genomic_DNA"/>
</dbReference>
<organism evidence="5 6">
    <name type="scientific">Exercitatus varius</name>
    <dbReference type="NCBI Taxonomy" id="67857"/>
    <lineage>
        <taxon>Bacteria</taxon>
        <taxon>Pseudomonadati</taxon>
        <taxon>Pseudomonadota</taxon>
        <taxon>Gammaproteobacteria</taxon>
        <taxon>Pasteurellales</taxon>
        <taxon>Pasteurellaceae</taxon>
        <taxon>Exercitatus</taxon>
    </lineage>
</organism>
<dbReference type="Proteomes" id="UP001216057">
    <property type="component" value="Unassembled WGS sequence"/>
</dbReference>
<feature type="domain" description="HTH araC/xylS-type" evidence="3">
    <location>
        <begin position="202"/>
        <end position="299"/>
    </location>
</feature>
<dbReference type="InterPro" id="IPR018060">
    <property type="entry name" value="HTH_AraC"/>
</dbReference>
<evidence type="ECO:0000313" key="6">
    <source>
        <dbReference type="Proteomes" id="UP001214976"/>
    </source>
</evidence>
<dbReference type="PANTHER" id="PTHR47893:SF1">
    <property type="entry name" value="REGULATORY PROTEIN PCHR"/>
    <property type="match status" value="1"/>
</dbReference>
<comment type="caution">
    <text evidence="5">The sequence shown here is derived from an EMBL/GenBank/DDBJ whole genome shotgun (WGS) entry which is preliminary data.</text>
</comment>
<dbReference type="Proteomes" id="UP001214976">
    <property type="component" value="Unassembled WGS sequence"/>
</dbReference>